<protein>
    <submittedName>
        <fullName evidence="1">Uncharacterized protein</fullName>
    </submittedName>
</protein>
<dbReference type="OrthoDB" id="9864779at2"/>
<dbReference type="Proteomes" id="UP000182135">
    <property type="component" value="Unassembled WGS sequence"/>
</dbReference>
<gene>
    <name evidence="1" type="ORF">SAMN04487885_13518</name>
</gene>
<dbReference type="STRING" id="1529.SAMN04487885_13518"/>
<evidence type="ECO:0000313" key="2">
    <source>
        <dbReference type="Proteomes" id="UP000182135"/>
    </source>
</evidence>
<dbReference type="RefSeq" id="WP_074846615.1">
    <property type="nucleotide sequence ID" value="NZ_FOOE01000035.1"/>
</dbReference>
<proteinExistence type="predicted"/>
<sequence length="127" mass="14681">MRKKYYVYKNGNGFGAVSEIEQEGLEDDLIDVVDSEEKAKKVLLEYIINANIYSEAKITLNSNCTTDDEPIHSIEFDGVVADIIGAEPTKREIEIFKIGILYERERLWDESVNLVDDKTMRKLLRYK</sequence>
<dbReference type="AlphaFoldDB" id="A0A1I2Q3H2"/>
<keyword evidence="2" id="KW-1185">Reference proteome</keyword>
<dbReference type="EMBL" id="FOOE01000035">
    <property type="protein sequence ID" value="SFG22460.1"/>
    <property type="molecule type" value="Genomic_DNA"/>
</dbReference>
<organism evidence="1 2">
    <name type="scientific">Clostridium cadaveris</name>
    <dbReference type="NCBI Taxonomy" id="1529"/>
    <lineage>
        <taxon>Bacteria</taxon>
        <taxon>Bacillati</taxon>
        <taxon>Bacillota</taxon>
        <taxon>Clostridia</taxon>
        <taxon>Eubacteriales</taxon>
        <taxon>Clostridiaceae</taxon>
        <taxon>Clostridium</taxon>
    </lineage>
</organism>
<reference evidence="1 2" key="1">
    <citation type="submission" date="2016-10" db="EMBL/GenBank/DDBJ databases">
        <authorList>
            <person name="de Groot N.N."/>
        </authorList>
    </citation>
    <scope>NUCLEOTIDE SEQUENCE [LARGE SCALE GENOMIC DNA]</scope>
    <source>
        <strain evidence="1 2">NLAE-zl-G419</strain>
    </source>
</reference>
<evidence type="ECO:0000313" key="1">
    <source>
        <dbReference type="EMBL" id="SFG22460.1"/>
    </source>
</evidence>
<name>A0A1I2Q3H2_9CLOT</name>
<accession>A0A1I2Q3H2</accession>